<dbReference type="PANTHER" id="PTHR23351">
    <property type="entry name" value="FOS TRANSCRIPTION FACTOR-RELATED"/>
    <property type="match status" value="1"/>
</dbReference>
<evidence type="ECO:0000313" key="3">
    <source>
        <dbReference type="Ensembl" id="ENSHHUP00000057215.1"/>
    </source>
</evidence>
<dbReference type="SUPFAM" id="SSF57959">
    <property type="entry name" value="Leucine zipper domain"/>
    <property type="match status" value="1"/>
</dbReference>
<dbReference type="Gene3D" id="1.20.5.170">
    <property type="match status" value="1"/>
</dbReference>
<evidence type="ECO:0000259" key="2">
    <source>
        <dbReference type="PROSITE" id="PS50217"/>
    </source>
</evidence>
<evidence type="ECO:0000256" key="1">
    <source>
        <dbReference type="SAM" id="Coils"/>
    </source>
</evidence>
<feature type="domain" description="BZIP" evidence="2">
    <location>
        <begin position="94"/>
        <end position="157"/>
    </location>
</feature>
<dbReference type="AlphaFoldDB" id="A0A4W5P6P0"/>
<sequence>MKRQVHIEQVKLFVSRIHIRITFVDYISWNLLPEIKLSKATCFFYTFHILSNLYAKLIIASGMSDCDISSGFLHINDQSSFILQRCESSGDEDDDWRLKKRETNRVAAQKSRKRQTQRADELHKAYECLDQKNRRLKKEVQFLSEEQRRLTEALKAHEPLCPIMHCVPTLGSGPRDVGVLSSLPR</sequence>
<dbReference type="STRING" id="62062.ENSHHUP00000057215"/>
<protein>
    <submittedName>
        <fullName evidence="3">Basic leucine zipper transcription factor, ATF-like 3</fullName>
    </submittedName>
</protein>
<name>A0A4W5P6P0_9TELE</name>
<proteinExistence type="predicted"/>
<dbReference type="SMART" id="SM00338">
    <property type="entry name" value="BRLZ"/>
    <property type="match status" value="1"/>
</dbReference>
<reference evidence="4" key="1">
    <citation type="submission" date="2018-06" db="EMBL/GenBank/DDBJ databases">
        <title>Genome assembly of Danube salmon.</title>
        <authorList>
            <person name="Macqueen D.J."/>
            <person name="Gundappa M.K."/>
        </authorList>
    </citation>
    <scope>NUCLEOTIDE SEQUENCE [LARGE SCALE GENOMIC DNA]</scope>
</reference>
<dbReference type="InterPro" id="IPR004827">
    <property type="entry name" value="bZIP"/>
</dbReference>
<dbReference type="GeneTree" id="ENSGT00940000161120"/>
<dbReference type="GO" id="GO:0000978">
    <property type="term" value="F:RNA polymerase II cis-regulatory region sequence-specific DNA binding"/>
    <property type="evidence" value="ECO:0007669"/>
    <property type="project" value="TreeGrafter"/>
</dbReference>
<reference evidence="3" key="3">
    <citation type="submission" date="2025-09" db="UniProtKB">
        <authorList>
            <consortium name="Ensembl"/>
        </authorList>
    </citation>
    <scope>IDENTIFICATION</scope>
</reference>
<reference evidence="3" key="2">
    <citation type="submission" date="2025-08" db="UniProtKB">
        <authorList>
            <consortium name="Ensembl"/>
        </authorList>
    </citation>
    <scope>IDENTIFICATION</scope>
</reference>
<dbReference type="Ensembl" id="ENSHHUT00000059179.1">
    <property type="protein sequence ID" value="ENSHHUP00000057215.1"/>
    <property type="gene ID" value="ENSHHUG00000034129.1"/>
</dbReference>
<dbReference type="InterPro" id="IPR046347">
    <property type="entry name" value="bZIP_sf"/>
</dbReference>
<dbReference type="Proteomes" id="UP000314982">
    <property type="component" value="Unassembled WGS sequence"/>
</dbReference>
<dbReference type="InterPro" id="IPR000837">
    <property type="entry name" value="AP-1"/>
</dbReference>
<dbReference type="GO" id="GO:0005634">
    <property type="term" value="C:nucleus"/>
    <property type="evidence" value="ECO:0007669"/>
    <property type="project" value="TreeGrafter"/>
</dbReference>
<evidence type="ECO:0000313" key="4">
    <source>
        <dbReference type="Proteomes" id="UP000314982"/>
    </source>
</evidence>
<keyword evidence="4" id="KW-1185">Reference proteome</keyword>
<keyword evidence="1" id="KW-0175">Coiled coil</keyword>
<dbReference type="PRINTS" id="PR00042">
    <property type="entry name" value="LEUZIPPRFOS"/>
</dbReference>
<dbReference type="PANTHER" id="PTHR23351:SF13">
    <property type="entry name" value="BASIC LEUCINE ZIPPER TRANSCRIPTIONAL FACTOR ATF-LIKE 3"/>
    <property type="match status" value="1"/>
</dbReference>
<organism evidence="3 4">
    <name type="scientific">Hucho hucho</name>
    <name type="common">huchen</name>
    <dbReference type="NCBI Taxonomy" id="62062"/>
    <lineage>
        <taxon>Eukaryota</taxon>
        <taxon>Metazoa</taxon>
        <taxon>Chordata</taxon>
        <taxon>Craniata</taxon>
        <taxon>Vertebrata</taxon>
        <taxon>Euteleostomi</taxon>
        <taxon>Actinopterygii</taxon>
        <taxon>Neopterygii</taxon>
        <taxon>Teleostei</taxon>
        <taxon>Protacanthopterygii</taxon>
        <taxon>Salmoniformes</taxon>
        <taxon>Salmonidae</taxon>
        <taxon>Salmoninae</taxon>
        <taxon>Hucho</taxon>
    </lineage>
</organism>
<dbReference type="GO" id="GO:0000981">
    <property type="term" value="F:DNA-binding transcription factor activity, RNA polymerase II-specific"/>
    <property type="evidence" value="ECO:0007669"/>
    <property type="project" value="TreeGrafter"/>
</dbReference>
<dbReference type="PROSITE" id="PS50217">
    <property type="entry name" value="BZIP"/>
    <property type="match status" value="1"/>
</dbReference>
<feature type="coiled-coil region" evidence="1">
    <location>
        <begin position="112"/>
        <end position="153"/>
    </location>
</feature>
<accession>A0A4W5P6P0</accession>
<dbReference type="Pfam" id="PF00170">
    <property type="entry name" value="bZIP_1"/>
    <property type="match status" value="1"/>
</dbReference>